<dbReference type="Gene3D" id="1.10.8.270">
    <property type="entry name" value="putative rabgap domain of human tbc1 domain family member 14 like domains"/>
    <property type="match status" value="1"/>
</dbReference>
<dbReference type="PANTHER" id="PTHR47219">
    <property type="entry name" value="RAB GTPASE-ACTIVATING PROTEIN 1-LIKE"/>
    <property type="match status" value="1"/>
</dbReference>
<feature type="compositionally biased region" description="Basic and acidic residues" evidence="1">
    <location>
        <begin position="588"/>
        <end position="598"/>
    </location>
</feature>
<feature type="region of interest" description="Disordered" evidence="1">
    <location>
        <begin position="481"/>
        <end position="501"/>
    </location>
</feature>
<feature type="compositionally biased region" description="Polar residues" evidence="1">
    <location>
        <begin position="567"/>
        <end position="587"/>
    </location>
</feature>
<dbReference type="Proteomes" id="UP000193719">
    <property type="component" value="Unassembled WGS sequence"/>
</dbReference>
<gene>
    <name evidence="3" type="ORF">BCR36DRAFT_395216</name>
</gene>
<dbReference type="STRING" id="1754191.A0A1Y1VJM5"/>
<dbReference type="AlphaFoldDB" id="A0A1Y1VJM5"/>
<evidence type="ECO:0000256" key="1">
    <source>
        <dbReference type="SAM" id="MobiDB-lite"/>
    </source>
</evidence>
<dbReference type="PROSITE" id="PS50086">
    <property type="entry name" value="TBC_RABGAP"/>
    <property type="match status" value="1"/>
</dbReference>
<dbReference type="OrthoDB" id="294251at2759"/>
<feature type="compositionally biased region" description="Basic residues" evidence="1">
    <location>
        <begin position="599"/>
        <end position="608"/>
    </location>
</feature>
<reference evidence="3 4" key="1">
    <citation type="submission" date="2016-08" db="EMBL/GenBank/DDBJ databases">
        <title>Genomes of anaerobic fungi encode conserved fungal cellulosomes for biomass hydrolysis.</title>
        <authorList>
            <consortium name="DOE Joint Genome Institute"/>
            <person name="Haitjema C.H."/>
            <person name="Gilmore S.P."/>
            <person name="Henske J.K."/>
            <person name="Solomon K.V."/>
            <person name="De Groot R."/>
            <person name="Kuo A."/>
            <person name="Mondo S.J."/>
            <person name="Salamov A.A."/>
            <person name="Labutti K."/>
            <person name="Zhao Z."/>
            <person name="Chiniquy J."/>
            <person name="Barry K."/>
            <person name="Brewer H.M."/>
            <person name="Purvine S.O."/>
            <person name="Wright A.T."/>
            <person name="Boxma B."/>
            <person name="Van Alen T."/>
            <person name="Hackstein J.H."/>
            <person name="Baker S.E."/>
            <person name="Grigoriev I.V."/>
            <person name="O'Malley M.A."/>
        </authorList>
    </citation>
    <scope>NUCLEOTIDE SEQUENCE [LARGE SCALE GENOMIC DNA]</scope>
    <source>
        <strain evidence="4">finn</strain>
    </source>
</reference>
<feature type="compositionally biased region" description="Polar residues" evidence="1">
    <location>
        <begin position="609"/>
        <end position="625"/>
    </location>
</feature>
<dbReference type="InterPro" id="IPR035969">
    <property type="entry name" value="Rab-GAP_TBC_sf"/>
</dbReference>
<accession>A0A1Y1VJM5</accession>
<dbReference type="GO" id="GO:0005096">
    <property type="term" value="F:GTPase activator activity"/>
    <property type="evidence" value="ECO:0007669"/>
    <property type="project" value="TreeGrafter"/>
</dbReference>
<dbReference type="InterPro" id="IPR000195">
    <property type="entry name" value="Rab-GAP-TBC_dom"/>
</dbReference>
<dbReference type="InterPro" id="IPR050302">
    <property type="entry name" value="Rab_GAP_TBC_domain"/>
</dbReference>
<evidence type="ECO:0000259" key="2">
    <source>
        <dbReference type="PROSITE" id="PS50086"/>
    </source>
</evidence>
<dbReference type="GO" id="GO:0031267">
    <property type="term" value="F:small GTPase binding"/>
    <property type="evidence" value="ECO:0007669"/>
    <property type="project" value="TreeGrafter"/>
</dbReference>
<dbReference type="Pfam" id="PF00566">
    <property type="entry name" value="RabGAP-TBC"/>
    <property type="match status" value="2"/>
</dbReference>
<proteinExistence type="predicted"/>
<name>A0A1Y1VJM5_9FUNG</name>
<dbReference type="Gene3D" id="1.10.472.80">
    <property type="entry name" value="Ypt/Rab-GAP domain of gyp1p, domain 3"/>
    <property type="match status" value="1"/>
</dbReference>
<evidence type="ECO:0000313" key="3">
    <source>
        <dbReference type="EMBL" id="ORX57913.1"/>
    </source>
</evidence>
<organism evidence="3 4">
    <name type="scientific">Piromyces finnis</name>
    <dbReference type="NCBI Taxonomy" id="1754191"/>
    <lineage>
        <taxon>Eukaryota</taxon>
        <taxon>Fungi</taxon>
        <taxon>Fungi incertae sedis</taxon>
        <taxon>Chytridiomycota</taxon>
        <taxon>Chytridiomycota incertae sedis</taxon>
        <taxon>Neocallimastigomycetes</taxon>
        <taxon>Neocallimastigales</taxon>
        <taxon>Neocallimastigaceae</taxon>
        <taxon>Piromyces</taxon>
    </lineage>
</organism>
<reference evidence="3 4" key="2">
    <citation type="submission" date="2016-08" db="EMBL/GenBank/DDBJ databases">
        <title>Pervasive Adenine N6-methylation of Active Genes in Fungi.</title>
        <authorList>
            <consortium name="DOE Joint Genome Institute"/>
            <person name="Mondo S.J."/>
            <person name="Dannebaum R.O."/>
            <person name="Kuo R.C."/>
            <person name="Labutti K."/>
            <person name="Haridas S."/>
            <person name="Kuo A."/>
            <person name="Salamov A."/>
            <person name="Ahrendt S.R."/>
            <person name="Lipzen A."/>
            <person name="Sullivan W."/>
            <person name="Andreopoulos W.B."/>
            <person name="Clum A."/>
            <person name="Lindquist E."/>
            <person name="Daum C."/>
            <person name="Ramamoorthy G.K."/>
            <person name="Gryganskyi A."/>
            <person name="Culley D."/>
            <person name="Magnuson J.K."/>
            <person name="James T.Y."/>
            <person name="O'Malley M.A."/>
            <person name="Stajich J.E."/>
            <person name="Spatafora J.W."/>
            <person name="Visel A."/>
            <person name="Grigoriev I.V."/>
        </authorList>
    </citation>
    <scope>NUCLEOTIDE SEQUENCE [LARGE SCALE GENOMIC DNA]</scope>
    <source>
        <strain evidence="4">finn</strain>
    </source>
</reference>
<evidence type="ECO:0000313" key="4">
    <source>
        <dbReference type="Proteomes" id="UP000193719"/>
    </source>
</evidence>
<comment type="caution">
    <text evidence="3">The sequence shown here is derived from an EMBL/GenBank/DDBJ whole genome shotgun (WGS) entry which is preliminary data.</text>
</comment>
<protein>
    <recommendedName>
        <fullName evidence="2">Rab-GAP TBC domain-containing protein</fullName>
    </recommendedName>
</protein>
<dbReference type="EMBL" id="MCFH01000005">
    <property type="protein sequence ID" value="ORX57913.1"/>
    <property type="molecule type" value="Genomic_DNA"/>
</dbReference>
<keyword evidence="4" id="KW-1185">Reference proteome</keyword>
<dbReference type="SMART" id="SM00164">
    <property type="entry name" value="TBC"/>
    <property type="match status" value="1"/>
</dbReference>
<dbReference type="SUPFAM" id="SSF47923">
    <property type="entry name" value="Ypt/Rab-GAP domain of gyp1p"/>
    <property type="match status" value="2"/>
</dbReference>
<sequence length="938" mass="109047">MEIIDDELVEIDLNDYSSEDDENQYQFDNNGLVSNNEEYLIHNIEIPLVENSIISEIKDDKDIYDKYGFKKIYKYISKKRQEEYEIYYQRILERREQKWNLLLEECGGEFPSMSSKLKRFIRKGIPGYIRSLCWFYYSGAKEEMEKNKGLYVELLKYEYIERGKGLTKKDSKSLDCIFAVEKDLFRTFPDNKYFAVDESVLTMDSDDERVPNKKFYINPYIGSLRNILVAFVYYSLPKSDNGYGGTSYTIGYCQSLNYIAGLLLLIFSQNNDKLFKTNTAIEEMCFWVFVTLIDKILPREMYGENGMEGAIIEQELLWNLIIDENGRKFGVKKVAKWKKDMEKKNNIMNGIDEVPDSQNLTKLGILTFKWMTTCFVGVLPIETVLRVWDCIFTEGYITIIRVTLTLLRIYENDISKNDDELEGWDFINICFRPRYSINPLKNLYYSITLVNPITNQLELKKNFENGDSSKQTANPEIGNAQLQHQQEQQQQQHEIQHQHQQQLYQVIQNQHLPCRKHSHQRNKSFSSFLSIKYKNQPQQNIFNNNENKNKTNMPQIVENKIRHSKSSITNTNLNSNDGSIHSSSDNIKSIEKREESFSSKKHKNRNHTKSYSENPSKNNKYNYDSVNYNNNLEGSFYNKISTALKNRKLVNSKKLSIQKDSLKNSNTELPGKKNSSKKSISNFDILKKQLENLGNTERYKKSFIKYNNFKNKSSRDTLNSINSINVASSDNQAIKNNNNKSYYNTLNESINNSIDINNNTNELYKLYSVNHYSQSQFNDNVNNSDYLNESSDSFEDCEQSSIMEDTSNNQNDQNGNLIIVKPLYQINTKTNNVNNSMSSSHLNIVSSPQVLSSNENDIFCSSEDSIKEASNTNINLRNRVLKYKNKKGKEKTDIQSMFNNSLTLSTSNSISNNLSSNEDIDLSSNEQGMYIIILHKYV</sequence>
<feature type="domain" description="Rab-GAP TBC" evidence="2">
    <location>
        <begin position="124"/>
        <end position="395"/>
    </location>
</feature>
<dbReference type="PANTHER" id="PTHR47219:SF9">
    <property type="entry name" value="GTPASE ACTIVATING PROTEIN AND CENTROSOME-ASSOCIATED, ISOFORM B"/>
    <property type="match status" value="1"/>
</dbReference>
<feature type="region of interest" description="Disordered" evidence="1">
    <location>
        <begin position="567"/>
        <end position="625"/>
    </location>
</feature>